<organism evidence="2 3">
    <name type="scientific">Didymella heteroderae</name>
    <dbReference type="NCBI Taxonomy" id="1769908"/>
    <lineage>
        <taxon>Eukaryota</taxon>
        <taxon>Fungi</taxon>
        <taxon>Dikarya</taxon>
        <taxon>Ascomycota</taxon>
        <taxon>Pezizomycotina</taxon>
        <taxon>Dothideomycetes</taxon>
        <taxon>Pleosporomycetidae</taxon>
        <taxon>Pleosporales</taxon>
        <taxon>Pleosporineae</taxon>
        <taxon>Didymellaceae</taxon>
        <taxon>Didymella</taxon>
    </lineage>
</organism>
<dbReference type="EMBL" id="SWKV01000042">
    <property type="protein sequence ID" value="KAF3037522.1"/>
    <property type="molecule type" value="Genomic_DNA"/>
</dbReference>
<reference evidence="2" key="1">
    <citation type="submission" date="2019-04" db="EMBL/GenBank/DDBJ databases">
        <title>Sequencing of skin fungus with MAO and IRED activity.</title>
        <authorList>
            <person name="Marsaioli A.J."/>
            <person name="Bonatto J.M.C."/>
            <person name="Reis Junior O."/>
        </authorList>
    </citation>
    <scope>NUCLEOTIDE SEQUENCE</scope>
    <source>
        <strain evidence="2">28M1</strain>
    </source>
</reference>
<gene>
    <name evidence="2" type="ORF">E8E12_007524</name>
</gene>
<accession>A0A9P5C040</accession>
<evidence type="ECO:0000256" key="1">
    <source>
        <dbReference type="SAM" id="SignalP"/>
    </source>
</evidence>
<sequence length="246" mass="26644">MHFSQVLALASSAALVAAAPAPITVGVDDVILYGKDGRFTMMKRDEFDELEKLRESGVMPPKPSYLDDNLITLPANESAPRKPEGRLRKRATSLIIPNPHSRFLGWDVQTSQVVKGAPTTISISTGYSITNSISVSQGATFTLVKDFLQASTSIDYSTSWQTTQTQLFSASVPEGKYGAFVTNAWTNRESGNVWEGTIGGEGSLTYYQADSFESKSYGDMSWVDGVISLCTGDSFPLKRCLGEGTL</sequence>
<dbReference type="Proteomes" id="UP000758155">
    <property type="component" value="Unassembled WGS sequence"/>
</dbReference>
<feature type="signal peptide" evidence="1">
    <location>
        <begin position="1"/>
        <end position="18"/>
    </location>
</feature>
<dbReference type="AlphaFoldDB" id="A0A9P5C040"/>
<comment type="caution">
    <text evidence="2">The sequence shown here is derived from an EMBL/GenBank/DDBJ whole genome shotgun (WGS) entry which is preliminary data.</text>
</comment>
<protein>
    <recommendedName>
        <fullName evidence="4">Celp0028 effector like protein</fullName>
    </recommendedName>
</protein>
<name>A0A9P5C040_9PLEO</name>
<keyword evidence="3" id="KW-1185">Reference proteome</keyword>
<feature type="chain" id="PRO_5040331456" description="Celp0028 effector like protein" evidence="1">
    <location>
        <begin position="19"/>
        <end position="246"/>
    </location>
</feature>
<dbReference type="OrthoDB" id="4831122at2759"/>
<evidence type="ECO:0000313" key="3">
    <source>
        <dbReference type="Proteomes" id="UP000758155"/>
    </source>
</evidence>
<evidence type="ECO:0000313" key="2">
    <source>
        <dbReference type="EMBL" id="KAF3037522.1"/>
    </source>
</evidence>
<keyword evidence="1" id="KW-0732">Signal</keyword>
<proteinExistence type="predicted"/>
<evidence type="ECO:0008006" key="4">
    <source>
        <dbReference type="Google" id="ProtNLM"/>
    </source>
</evidence>